<keyword evidence="2" id="KW-1185">Reference proteome</keyword>
<proteinExistence type="predicted"/>
<dbReference type="OrthoDB" id="9816190at2"/>
<dbReference type="Proteomes" id="UP000295788">
    <property type="component" value="Unassembled WGS sequence"/>
</dbReference>
<organism evidence="1 2">
    <name type="scientific">Tepidibacillus fermentans</name>
    <dbReference type="NCBI Taxonomy" id="1281767"/>
    <lineage>
        <taxon>Bacteria</taxon>
        <taxon>Bacillati</taxon>
        <taxon>Bacillota</taxon>
        <taxon>Bacilli</taxon>
        <taxon>Bacillales</taxon>
        <taxon>Bacillaceae</taxon>
        <taxon>Tepidibacillus</taxon>
    </lineage>
</organism>
<accession>A0A4R3KG17</accession>
<evidence type="ECO:0008006" key="3">
    <source>
        <dbReference type="Google" id="ProtNLM"/>
    </source>
</evidence>
<dbReference type="GO" id="GO:0008705">
    <property type="term" value="F:methionine synthase activity"/>
    <property type="evidence" value="ECO:0007669"/>
    <property type="project" value="InterPro"/>
</dbReference>
<reference evidence="1 2" key="1">
    <citation type="submission" date="2019-03" db="EMBL/GenBank/DDBJ databases">
        <title>Genomic Encyclopedia of Type Strains, Phase IV (KMG-IV): sequencing the most valuable type-strain genomes for metagenomic binning, comparative biology and taxonomic classification.</title>
        <authorList>
            <person name="Goeker M."/>
        </authorList>
    </citation>
    <scope>NUCLEOTIDE SEQUENCE [LARGE SCALE GENOMIC DNA]</scope>
    <source>
        <strain evidence="1 2">DSM 23802</strain>
    </source>
</reference>
<name>A0A4R3KG17_9BACI</name>
<gene>
    <name evidence="1" type="ORF">EDD72_11039</name>
</gene>
<dbReference type="InterPro" id="IPR037010">
    <property type="entry name" value="VitB12-dep_Met_synth_activ_sf"/>
</dbReference>
<evidence type="ECO:0000313" key="2">
    <source>
        <dbReference type="Proteomes" id="UP000295788"/>
    </source>
</evidence>
<evidence type="ECO:0000313" key="1">
    <source>
        <dbReference type="EMBL" id="TCS82105.1"/>
    </source>
</evidence>
<comment type="caution">
    <text evidence="1">The sequence shown here is derived from an EMBL/GenBank/DDBJ whole genome shotgun (WGS) entry which is preliminary data.</text>
</comment>
<sequence>MFFPRLSITIPENLVYRYMGFLKENKVPEDWKYRIKEAIKQARVYLKPTGMMKTEEICSELLDKWEWNTLKFGGKQVKRVINRGYKITFLIATIGGDLEKQVESYTKHQDLTSAYLWDSIGTVAVHQTVEQLKKYIKPMAQREGAQLSPRMAPGYGDWMIEAQSLFFKYLDFNRVGVTFNDDYLIIPKHSLTGIIVWTHQNVTPNEPCQTCAKFDCIYRKTPVKVS</sequence>
<dbReference type="AlphaFoldDB" id="A0A4R3KG17"/>
<protein>
    <recommendedName>
        <fullName evidence="3">Cobalamin-dependent methionine synthase-like protein</fullName>
    </recommendedName>
</protein>
<dbReference type="SUPFAM" id="SSF56507">
    <property type="entry name" value="Methionine synthase activation domain-like"/>
    <property type="match status" value="1"/>
</dbReference>
<dbReference type="EMBL" id="SMAB01000010">
    <property type="protein sequence ID" value="TCS82105.1"/>
    <property type="molecule type" value="Genomic_DNA"/>
</dbReference>
<dbReference type="Gene3D" id="3.40.109.40">
    <property type="match status" value="1"/>
</dbReference>
<dbReference type="RefSeq" id="WP_132768950.1">
    <property type="nucleotide sequence ID" value="NZ_SMAB01000010.1"/>
</dbReference>